<keyword evidence="1" id="KW-0479">Metal-binding</keyword>
<keyword evidence="1" id="KW-0863">Zinc-finger</keyword>
<organism evidence="4 5">
    <name type="scientific">Chara braunii</name>
    <name type="common">Braun's stonewort</name>
    <dbReference type="NCBI Taxonomy" id="69332"/>
    <lineage>
        <taxon>Eukaryota</taxon>
        <taxon>Viridiplantae</taxon>
        <taxon>Streptophyta</taxon>
        <taxon>Charophyceae</taxon>
        <taxon>Charales</taxon>
        <taxon>Characeae</taxon>
        <taxon>Chara</taxon>
    </lineage>
</organism>
<accession>A0A388L9B4</accession>
<feature type="region of interest" description="Disordered" evidence="2">
    <location>
        <begin position="404"/>
        <end position="441"/>
    </location>
</feature>
<feature type="region of interest" description="Disordered" evidence="2">
    <location>
        <begin position="84"/>
        <end position="114"/>
    </location>
</feature>
<sequence length="441" mass="49421">MRGNCYNCGQPGHISRFCPLSDRRLNDQSMAIVPVQTPLTTAPASAAGTGVPTYPKQYTNGGGWLESRVRTLEDKVGRILTKHEEEEARVREAKEEEDTRKREREEEERRQWEKLDREELHSKLSGKLDRVCEAIEGKKSNGDDDVAKLKLKIEKLQKAQTGKQVATTIKENDGNKEMAKLKEQVEMLTKQFAATASTSGTKDNGESEEIARLRREQVDMKAAADKRFAALNEVISALQRQCEEAEASAKAWKSKALRPGNKRGSVEVGPTPGTQARNRPRVTSIGTPKLATGARKESELEIERLKEAMTHLKMEERTRAGGTNLKTKMDEAACPTARKDKGKGASTSATKATQRDTIIKEERRKLRNLNKEKILLICEEEGVPYTTLEPTKEDIVQRRAKKMFNKDEHKKEKEKEISVLEVAEDDGEDCEADDGRDSTSS</sequence>
<feature type="compositionally biased region" description="Basic and acidic residues" evidence="2">
    <location>
        <begin position="404"/>
        <end position="418"/>
    </location>
</feature>
<dbReference type="InterPro" id="IPR036875">
    <property type="entry name" value="Znf_CCHC_sf"/>
</dbReference>
<dbReference type="PROSITE" id="PS50158">
    <property type="entry name" value="ZF_CCHC"/>
    <property type="match status" value="1"/>
</dbReference>
<dbReference type="SMART" id="SM00343">
    <property type="entry name" value="ZnF_C2HC"/>
    <property type="match status" value="1"/>
</dbReference>
<dbReference type="GO" id="GO:0008270">
    <property type="term" value="F:zinc ion binding"/>
    <property type="evidence" value="ECO:0007669"/>
    <property type="project" value="UniProtKB-KW"/>
</dbReference>
<dbReference type="SUPFAM" id="SSF57756">
    <property type="entry name" value="Retrovirus zinc finger-like domains"/>
    <property type="match status" value="1"/>
</dbReference>
<feature type="compositionally biased region" description="Basic and acidic residues" evidence="2">
    <location>
        <begin position="334"/>
        <end position="343"/>
    </location>
</feature>
<proteinExistence type="predicted"/>
<dbReference type="EMBL" id="BFEA01000303">
    <property type="protein sequence ID" value="GBG78783.1"/>
    <property type="molecule type" value="Genomic_DNA"/>
</dbReference>
<feature type="compositionally biased region" description="Acidic residues" evidence="2">
    <location>
        <begin position="422"/>
        <end position="432"/>
    </location>
</feature>
<keyword evidence="5" id="KW-1185">Reference proteome</keyword>
<evidence type="ECO:0000313" key="4">
    <source>
        <dbReference type="EMBL" id="GBG78783.1"/>
    </source>
</evidence>
<name>A0A388L9B4_CHABU</name>
<reference evidence="4 5" key="1">
    <citation type="journal article" date="2018" name="Cell">
        <title>The Chara Genome: Secondary Complexity and Implications for Plant Terrestrialization.</title>
        <authorList>
            <person name="Nishiyama T."/>
            <person name="Sakayama H."/>
            <person name="Vries J.D."/>
            <person name="Buschmann H."/>
            <person name="Saint-Marcoux D."/>
            <person name="Ullrich K.K."/>
            <person name="Haas F.B."/>
            <person name="Vanderstraeten L."/>
            <person name="Becker D."/>
            <person name="Lang D."/>
            <person name="Vosolsobe S."/>
            <person name="Rombauts S."/>
            <person name="Wilhelmsson P.K.I."/>
            <person name="Janitza P."/>
            <person name="Kern R."/>
            <person name="Heyl A."/>
            <person name="Rumpler F."/>
            <person name="Villalobos L.I.A.C."/>
            <person name="Clay J.M."/>
            <person name="Skokan R."/>
            <person name="Toyoda A."/>
            <person name="Suzuki Y."/>
            <person name="Kagoshima H."/>
            <person name="Schijlen E."/>
            <person name="Tajeshwar N."/>
            <person name="Catarino B."/>
            <person name="Hetherington A.J."/>
            <person name="Saltykova A."/>
            <person name="Bonnot C."/>
            <person name="Breuninger H."/>
            <person name="Symeonidi A."/>
            <person name="Radhakrishnan G.V."/>
            <person name="Van Nieuwerburgh F."/>
            <person name="Deforce D."/>
            <person name="Chang C."/>
            <person name="Karol K.G."/>
            <person name="Hedrich R."/>
            <person name="Ulvskov P."/>
            <person name="Glockner G."/>
            <person name="Delwiche C.F."/>
            <person name="Petrasek J."/>
            <person name="Van de Peer Y."/>
            <person name="Friml J."/>
            <person name="Beilby M."/>
            <person name="Dolan L."/>
            <person name="Kohara Y."/>
            <person name="Sugano S."/>
            <person name="Fujiyama A."/>
            <person name="Delaux P.-M."/>
            <person name="Quint M."/>
            <person name="TheiBen G."/>
            <person name="Hagemann M."/>
            <person name="Harholt J."/>
            <person name="Dunand C."/>
            <person name="Zachgo S."/>
            <person name="Langdale J."/>
            <person name="Maumus F."/>
            <person name="Straeten D.V.D."/>
            <person name="Gould S.B."/>
            <person name="Rensing S.A."/>
        </authorList>
    </citation>
    <scope>NUCLEOTIDE SEQUENCE [LARGE SCALE GENOMIC DNA]</scope>
    <source>
        <strain evidence="4 5">S276</strain>
    </source>
</reference>
<feature type="domain" description="CCHC-type" evidence="3">
    <location>
        <begin position="5"/>
        <end position="19"/>
    </location>
</feature>
<protein>
    <recommendedName>
        <fullName evidence="3">CCHC-type domain-containing protein</fullName>
    </recommendedName>
</protein>
<evidence type="ECO:0000313" key="5">
    <source>
        <dbReference type="Proteomes" id="UP000265515"/>
    </source>
</evidence>
<feature type="region of interest" description="Disordered" evidence="2">
    <location>
        <begin position="253"/>
        <end position="298"/>
    </location>
</feature>
<dbReference type="GO" id="GO:0003676">
    <property type="term" value="F:nucleic acid binding"/>
    <property type="evidence" value="ECO:0007669"/>
    <property type="project" value="InterPro"/>
</dbReference>
<evidence type="ECO:0000259" key="3">
    <source>
        <dbReference type="PROSITE" id="PS50158"/>
    </source>
</evidence>
<dbReference type="Gramene" id="GBG78783">
    <property type="protein sequence ID" value="GBG78783"/>
    <property type="gene ID" value="CBR_g28007"/>
</dbReference>
<feature type="region of interest" description="Disordered" evidence="2">
    <location>
        <begin position="334"/>
        <end position="356"/>
    </location>
</feature>
<evidence type="ECO:0000256" key="1">
    <source>
        <dbReference type="PROSITE-ProRule" id="PRU00047"/>
    </source>
</evidence>
<comment type="caution">
    <text evidence="4">The sequence shown here is derived from an EMBL/GenBank/DDBJ whole genome shotgun (WGS) entry which is preliminary data.</text>
</comment>
<dbReference type="Gene3D" id="4.10.60.10">
    <property type="entry name" value="Zinc finger, CCHC-type"/>
    <property type="match status" value="1"/>
</dbReference>
<dbReference type="Proteomes" id="UP000265515">
    <property type="component" value="Unassembled WGS sequence"/>
</dbReference>
<keyword evidence="1" id="KW-0862">Zinc</keyword>
<evidence type="ECO:0000256" key="2">
    <source>
        <dbReference type="SAM" id="MobiDB-lite"/>
    </source>
</evidence>
<gene>
    <name evidence="4" type="ORF">CBR_g28007</name>
</gene>
<dbReference type="AlphaFoldDB" id="A0A388L9B4"/>
<dbReference type="Pfam" id="PF00098">
    <property type="entry name" value="zf-CCHC"/>
    <property type="match status" value="1"/>
</dbReference>
<dbReference type="InterPro" id="IPR001878">
    <property type="entry name" value="Znf_CCHC"/>
</dbReference>